<accession>B4VU35</accession>
<name>B4VU35_9CYAN</name>
<dbReference type="OrthoDB" id="503789at2"/>
<dbReference type="Proteomes" id="UP000003835">
    <property type="component" value="Unassembled WGS sequence"/>
</dbReference>
<evidence type="ECO:0008006" key="7">
    <source>
        <dbReference type="Google" id="ProtNLM"/>
    </source>
</evidence>
<dbReference type="AlphaFoldDB" id="B4VU35"/>
<keyword evidence="2" id="KW-0813">Transport</keyword>
<dbReference type="EMBL" id="DS989852">
    <property type="protein sequence ID" value="EDX74581.1"/>
    <property type="molecule type" value="Genomic_DNA"/>
</dbReference>
<protein>
    <recommendedName>
        <fullName evidence="7">Bacterial extracellular solute-binding protein</fullName>
    </recommendedName>
</protein>
<organism evidence="5 6">
    <name type="scientific">Coleofasciculus chthonoplastes PCC 7420</name>
    <dbReference type="NCBI Taxonomy" id="118168"/>
    <lineage>
        <taxon>Bacteria</taxon>
        <taxon>Bacillati</taxon>
        <taxon>Cyanobacteriota</taxon>
        <taxon>Cyanophyceae</taxon>
        <taxon>Coleofasciculales</taxon>
        <taxon>Coleofasciculaceae</taxon>
        <taxon>Coleofasciculus</taxon>
    </lineage>
</organism>
<dbReference type="PANTHER" id="PTHR30222:SF17">
    <property type="entry name" value="SPERMIDINE_PUTRESCINE-BINDING PERIPLASMIC PROTEIN"/>
    <property type="match status" value="1"/>
</dbReference>
<keyword evidence="4" id="KW-0574">Periplasm</keyword>
<dbReference type="PANTHER" id="PTHR30222">
    <property type="entry name" value="SPERMIDINE/PUTRESCINE-BINDING PERIPLASMIC PROTEIN"/>
    <property type="match status" value="1"/>
</dbReference>
<comment type="subcellular location">
    <subcellularLocation>
        <location evidence="1">Periplasm</location>
    </subcellularLocation>
</comment>
<dbReference type="RefSeq" id="WP_006101912.1">
    <property type="nucleotide sequence ID" value="NZ_DS989852.1"/>
</dbReference>
<dbReference type="Gene3D" id="3.40.190.10">
    <property type="entry name" value="Periplasmic binding protein-like II"/>
    <property type="match status" value="2"/>
</dbReference>
<dbReference type="PRINTS" id="PR00909">
    <property type="entry name" value="SPERMDNBNDNG"/>
</dbReference>
<evidence type="ECO:0000313" key="6">
    <source>
        <dbReference type="Proteomes" id="UP000003835"/>
    </source>
</evidence>
<dbReference type="STRING" id="118168.MC7420_6059"/>
<evidence type="ECO:0000256" key="3">
    <source>
        <dbReference type="ARBA" id="ARBA00022729"/>
    </source>
</evidence>
<keyword evidence="3" id="KW-0732">Signal</keyword>
<dbReference type="GO" id="GO:0042597">
    <property type="term" value="C:periplasmic space"/>
    <property type="evidence" value="ECO:0007669"/>
    <property type="project" value="UniProtKB-SubCell"/>
</dbReference>
<gene>
    <name evidence="5" type="ORF">MC7420_6059</name>
</gene>
<dbReference type="PROSITE" id="PS51257">
    <property type="entry name" value="PROKAR_LIPOPROTEIN"/>
    <property type="match status" value="1"/>
</dbReference>
<keyword evidence="6" id="KW-1185">Reference proteome</keyword>
<evidence type="ECO:0000256" key="2">
    <source>
        <dbReference type="ARBA" id="ARBA00022448"/>
    </source>
</evidence>
<dbReference type="HOGENOM" id="CLU_026974_11_1_3"/>
<dbReference type="eggNOG" id="COG0687">
    <property type="taxonomic scope" value="Bacteria"/>
</dbReference>
<reference evidence="5 6" key="1">
    <citation type="submission" date="2008-07" db="EMBL/GenBank/DDBJ databases">
        <authorList>
            <person name="Tandeau de Marsac N."/>
            <person name="Ferriera S."/>
            <person name="Johnson J."/>
            <person name="Kravitz S."/>
            <person name="Beeson K."/>
            <person name="Sutton G."/>
            <person name="Rogers Y.-H."/>
            <person name="Friedman R."/>
            <person name="Frazier M."/>
            <person name="Venter J.C."/>
        </authorList>
    </citation>
    <scope>NUCLEOTIDE SEQUENCE [LARGE SCALE GENOMIC DNA]</scope>
    <source>
        <strain evidence="5 6">PCC 7420</strain>
    </source>
</reference>
<proteinExistence type="predicted"/>
<evidence type="ECO:0000313" key="5">
    <source>
        <dbReference type="EMBL" id="EDX74581.1"/>
    </source>
</evidence>
<dbReference type="SUPFAM" id="SSF53850">
    <property type="entry name" value="Periplasmic binding protein-like II"/>
    <property type="match status" value="1"/>
</dbReference>
<dbReference type="Pfam" id="PF13343">
    <property type="entry name" value="SBP_bac_6"/>
    <property type="match status" value="1"/>
</dbReference>
<dbReference type="GO" id="GO:0015846">
    <property type="term" value="P:polyamine transport"/>
    <property type="evidence" value="ECO:0007669"/>
    <property type="project" value="InterPro"/>
</dbReference>
<dbReference type="InterPro" id="IPR001188">
    <property type="entry name" value="Sperm_putr-bd"/>
</dbReference>
<dbReference type="GO" id="GO:0019808">
    <property type="term" value="F:polyamine binding"/>
    <property type="evidence" value="ECO:0007669"/>
    <property type="project" value="InterPro"/>
</dbReference>
<evidence type="ECO:0000256" key="1">
    <source>
        <dbReference type="ARBA" id="ARBA00004418"/>
    </source>
</evidence>
<sequence>MKRRSFLMGASALALGQLASGCGNRQSTALNVGLLQNSIPVQLLAEFRRTLESPVRLKFDPQAQLKDIYQNLRVWKRQSENPESSPGFSLPLISRKPPAIANLVTLGDYWLESAIGEQLIQPLELSTLPGWQQLPPRWQGIVRRNRQGQLDESGLIWGAPYRWGTVVIAYRRDKFEELGWTPTDWSDLWRPELRDRISLLDSPREVIGLTLKKLGFSYDTANLSQVPNLKTELLDLHKQVKLYSSDHYLEPLVLGDTWLAVGWSTDILSLRGRDRQIQAVIPRSGTSLWADVWVQPAVQKTAAESPEPETSQSLTQQWIDFCWRQQSAIDISLLSHAASPILVTMNPATLPDSLRQSEILLPEPSILEDSEFLYPLPQEAIEQYLELWQEIRTMQFV</sequence>
<evidence type="ECO:0000256" key="4">
    <source>
        <dbReference type="ARBA" id="ARBA00022764"/>
    </source>
</evidence>